<dbReference type="EMBL" id="AP028056">
    <property type="protein sequence ID" value="BEH02583.1"/>
    <property type="molecule type" value="Genomic_DNA"/>
</dbReference>
<reference evidence="1" key="1">
    <citation type="journal article" date="2024" name="Int. J. Syst. Evol. Microbiol.">
        <title>Brooklawnia propionicigenes sp. nov., a facultatively anaerobic, propionate-producing bacterium isolated from a methanogenic reactor treating waste from cattle farms.</title>
        <authorList>
            <person name="Akita Y."/>
            <person name="Ueki A."/>
            <person name="Tonouchi A."/>
            <person name="Sugawara Y."/>
            <person name="Honma S."/>
            <person name="Kaku N."/>
            <person name="Ueki K."/>
        </authorList>
    </citation>
    <scope>NUCLEOTIDE SEQUENCE</scope>
    <source>
        <strain evidence="1">SH051</strain>
    </source>
</reference>
<dbReference type="KEGG" id="broo:brsh051_18640"/>
<keyword evidence="2" id="KW-1185">Reference proteome</keyword>
<name>A0AAN0K743_9ACTN</name>
<evidence type="ECO:0000313" key="2">
    <source>
        <dbReference type="Proteomes" id="UP001431656"/>
    </source>
</evidence>
<dbReference type="RefSeq" id="WP_286264344.1">
    <property type="nucleotide sequence ID" value="NZ_AP028056.1"/>
</dbReference>
<dbReference type="Proteomes" id="UP001431656">
    <property type="component" value="Chromosome"/>
</dbReference>
<protein>
    <submittedName>
        <fullName evidence="1">Uncharacterized protein</fullName>
    </submittedName>
</protein>
<evidence type="ECO:0000313" key="1">
    <source>
        <dbReference type="EMBL" id="BEH02583.1"/>
    </source>
</evidence>
<gene>
    <name evidence="1" type="ORF">brsh051_18640</name>
</gene>
<organism evidence="1 2">
    <name type="scientific">Brooklawnia propionicigenes</name>
    <dbReference type="NCBI Taxonomy" id="3041175"/>
    <lineage>
        <taxon>Bacteria</taxon>
        <taxon>Bacillati</taxon>
        <taxon>Actinomycetota</taxon>
        <taxon>Actinomycetes</taxon>
        <taxon>Propionibacteriales</taxon>
        <taxon>Propionibacteriaceae</taxon>
        <taxon>Brooklawnia</taxon>
    </lineage>
</organism>
<accession>A0AAN0K743</accession>
<sequence length="137" mass="14481">MEIAGMPDGSAVIFADIEAPADVVDAPQNADGVLGLPVEVATWLVDVVAAGVTFDVLKLIMATLIRRGWRKSSASATAESVTRAINLYLRSCGYVDIVFLEVRLVSGHGWALNGTANGVLFQGLTDETGSIIHVRVQ</sequence>
<dbReference type="AlphaFoldDB" id="A0AAN0K743"/>
<proteinExistence type="predicted"/>